<dbReference type="GO" id="GO:0009289">
    <property type="term" value="C:pilus"/>
    <property type="evidence" value="ECO:0007669"/>
    <property type="project" value="InterPro"/>
</dbReference>
<dbReference type="SUPFAM" id="SSF49401">
    <property type="entry name" value="Bacterial adhesins"/>
    <property type="match status" value="1"/>
</dbReference>
<name>A0A1S8CER3_9GAMM</name>
<dbReference type="STRING" id="2034155.BMI79_21540"/>
<evidence type="ECO:0000313" key="4">
    <source>
        <dbReference type="Proteomes" id="UP000216021"/>
    </source>
</evidence>
<gene>
    <name evidence="3" type="ORF">BMI79_21540</name>
</gene>
<reference evidence="3 4" key="1">
    <citation type="submission" date="2016-11" db="EMBL/GenBank/DDBJ databases">
        <title>Rahnella oryzae sp. nov., isolated from rice root.</title>
        <authorList>
            <person name="Zhang X.-X."/>
            <person name="Zhang J."/>
        </authorList>
    </citation>
    <scope>NUCLEOTIDE SEQUENCE [LARGE SCALE GENOMIC DNA]</scope>
    <source>
        <strain evidence="3 4">J11-6</strain>
    </source>
</reference>
<feature type="signal peptide" evidence="1">
    <location>
        <begin position="1"/>
        <end position="31"/>
    </location>
</feature>
<dbReference type="InterPro" id="IPR000259">
    <property type="entry name" value="Adhesion_dom_fimbrial"/>
</dbReference>
<feature type="domain" description="Fimbrial-type adhesion" evidence="2">
    <location>
        <begin position="46"/>
        <end position="199"/>
    </location>
</feature>
<sequence>MEKRRLPGKTAQYAGLTGVVLIALLSPAAQAAVGQVDGEHGVLRVSGALTESACRLEMTSADQSVDLGEVGTGRLLRTGDRGTAVAVTLRLQDCLRSAANNRDRQGNLTWSPNQPAVSLTFTGVQDENNPQLFMARGVGGMGLRLTDAARHDVVPGLSGQPQLLTPGNNELTYYIVPERTGAPLQAGAYLAHVNFRLSYE</sequence>
<proteinExistence type="predicted"/>
<dbReference type="Pfam" id="PF00419">
    <property type="entry name" value="Fimbrial"/>
    <property type="match status" value="1"/>
</dbReference>
<evidence type="ECO:0000313" key="3">
    <source>
        <dbReference type="EMBL" id="OMQ18948.1"/>
    </source>
</evidence>
<organism evidence="3 4">
    <name type="scientific">Serratia oryzae</name>
    <dbReference type="NCBI Taxonomy" id="2034155"/>
    <lineage>
        <taxon>Bacteria</taxon>
        <taxon>Pseudomonadati</taxon>
        <taxon>Pseudomonadota</taxon>
        <taxon>Gammaproteobacteria</taxon>
        <taxon>Enterobacterales</taxon>
        <taxon>Yersiniaceae</taxon>
        <taxon>Serratia</taxon>
    </lineage>
</organism>
<comment type="caution">
    <text evidence="3">The sequence shown here is derived from an EMBL/GenBank/DDBJ whole genome shotgun (WGS) entry which is preliminary data.</text>
</comment>
<dbReference type="PANTHER" id="PTHR33420">
    <property type="entry name" value="FIMBRIAL SUBUNIT ELFA-RELATED"/>
    <property type="match status" value="1"/>
</dbReference>
<dbReference type="EMBL" id="MOXD01000022">
    <property type="protein sequence ID" value="OMQ18948.1"/>
    <property type="molecule type" value="Genomic_DNA"/>
</dbReference>
<dbReference type="GO" id="GO:0043709">
    <property type="term" value="P:cell adhesion involved in single-species biofilm formation"/>
    <property type="evidence" value="ECO:0007669"/>
    <property type="project" value="TreeGrafter"/>
</dbReference>
<dbReference type="RefSeq" id="WP_076944310.1">
    <property type="nucleotide sequence ID" value="NZ_MOXD01000022.1"/>
</dbReference>
<feature type="chain" id="PRO_5013137116" description="Fimbrial-type adhesion domain-containing protein" evidence="1">
    <location>
        <begin position="32"/>
        <end position="200"/>
    </location>
</feature>
<dbReference type="PANTHER" id="PTHR33420:SF26">
    <property type="entry name" value="FIMBRIAL SUBUNIT"/>
    <property type="match status" value="1"/>
</dbReference>
<dbReference type="InterPro" id="IPR008966">
    <property type="entry name" value="Adhesion_dom_sf"/>
</dbReference>
<dbReference type="Proteomes" id="UP000216021">
    <property type="component" value="Unassembled WGS sequence"/>
</dbReference>
<keyword evidence="1" id="KW-0732">Signal</keyword>
<dbReference type="Gene3D" id="2.60.40.1090">
    <property type="entry name" value="Fimbrial-type adhesion domain"/>
    <property type="match status" value="1"/>
</dbReference>
<keyword evidence="4" id="KW-1185">Reference proteome</keyword>
<dbReference type="OrthoDB" id="6466218at2"/>
<protein>
    <recommendedName>
        <fullName evidence="2">Fimbrial-type adhesion domain-containing protein</fullName>
    </recommendedName>
</protein>
<dbReference type="InterPro" id="IPR050263">
    <property type="entry name" value="Bact_Fimbrial_Adh_Pro"/>
</dbReference>
<dbReference type="InterPro" id="IPR036937">
    <property type="entry name" value="Adhesion_dom_fimbrial_sf"/>
</dbReference>
<accession>A0A1S8CER3</accession>
<evidence type="ECO:0000259" key="2">
    <source>
        <dbReference type="Pfam" id="PF00419"/>
    </source>
</evidence>
<evidence type="ECO:0000256" key="1">
    <source>
        <dbReference type="SAM" id="SignalP"/>
    </source>
</evidence>
<dbReference type="AlphaFoldDB" id="A0A1S8CER3"/>